<comment type="caution">
    <text evidence="1">The sequence shown here is derived from an EMBL/GenBank/DDBJ whole genome shotgun (WGS) entry which is preliminary data.</text>
</comment>
<evidence type="ECO:0000313" key="1">
    <source>
        <dbReference type="EMBL" id="ESU45694.1"/>
    </source>
</evidence>
<gene>
    <name evidence="1" type="ORF">GSB_150829</name>
</gene>
<name>V6U4G4_GIAIN</name>
<dbReference type="Proteomes" id="UP000018040">
    <property type="component" value="Unassembled WGS sequence"/>
</dbReference>
<dbReference type="EMBL" id="AHHH01000002">
    <property type="protein sequence ID" value="ESU45694.1"/>
    <property type="molecule type" value="Genomic_DNA"/>
</dbReference>
<dbReference type="VEuPathDB" id="GiardiaDB:DHA2_151538"/>
<reference evidence="2" key="1">
    <citation type="submission" date="2012-02" db="EMBL/GenBank/DDBJ databases">
        <title>Genome sequencing of Giardia lamblia Genotypes A2 and B isolates (DH and GS) and comparative analysis with the genomes of Genotypes A1 and E (WB and Pig).</title>
        <authorList>
            <person name="Adam R."/>
            <person name="Dahlstrom E."/>
            <person name="Martens C."/>
            <person name="Bruno D."/>
            <person name="Barbian K."/>
            <person name="Porcella S.F."/>
            <person name="Nash T."/>
        </authorList>
    </citation>
    <scope>NUCLEOTIDE SEQUENCE</scope>
    <source>
        <strain evidence="2">GS</strain>
    </source>
</reference>
<evidence type="ECO:0000313" key="2">
    <source>
        <dbReference type="Proteomes" id="UP000018040"/>
    </source>
</evidence>
<protein>
    <submittedName>
        <fullName evidence="1">Uncharacterized protein</fullName>
    </submittedName>
</protein>
<dbReference type="VEuPathDB" id="GiardiaDB:QR46_1753"/>
<dbReference type="OrthoDB" id="10251525at2759"/>
<reference evidence="1 2" key="2">
    <citation type="journal article" date="2013" name="Genome Biol. Evol.">
        <title>Genome sequencing of Giardia lamblia genotypes A2 and B isolates (DH and GS) and comparative analysis with the genomes of genotypes A1 and E (WB and Pig).</title>
        <authorList>
            <person name="Adam R.D."/>
            <person name="Dahlstrom E.W."/>
            <person name="Martens C.A."/>
            <person name="Bruno D.P."/>
            <person name="Barbian K.D."/>
            <person name="Ricklefs S.M."/>
            <person name="Hernandez M.M."/>
            <person name="Narla N.P."/>
            <person name="Patel R.B."/>
            <person name="Porcella S.F."/>
            <person name="Nash T.E."/>
        </authorList>
    </citation>
    <scope>NUCLEOTIDE SEQUENCE [LARGE SCALE GENOMIC DNA]</scope>
    <source>
        <strain evidence="1 2">GS</strain>
    </source>
</reference>
<organism evidence="1 2">
    <name type="scientific">Giardia intestinalis</name>
    <name type="common">Giardia lamblia</name>
    <dbReference type="NCBI Taxonomy" id="5741"/>
    <lineage>
        <taxon>Eukaryota</taxon>
        <taxon>Metamonada</taxon>
        <taxon>Diplomonadida</taxon>
        <taxon>Hexamitidae</taxon>
        <taxon>Giardiinae</taxon>
        <taxon>Giardia</taxon>
    </lineage>
</organism>
<dbReference type="VEuPathDB" id="GiardiaDB:GL50803_0010898"/>
<proteinExistence type="predicted"/>
<accession>V6U4G4</accession>
<dbReference type="AlphaFoldDB" id="V6U4G4"/>
<sequence length="201" mass="22650">MQLQVNARKQALKEGEVHTPTFSAPVFSTHDSVPRLTGAMGPPSPTVPGRAEGNLNLNWDISFIRKEEDAQKLDDSDIVTTLWPRAPSIDEHARLAKLVVKLCSKRNKELRRKISKDIKQSPPSTVEPVSAKRPVEDRLQRQLDRYQRTLASKNNVETDEVDMEMIRSAKSVFSYAHLRDRVRVDTCSVSESGDDPVDFEG</sequence>